<dbReference type="Proteomes" id="UP000319557">
    <property type="component" value="Chromosome"/>
</dbReference>
<dbReference type="OrthoDB" id="291074at2"/>
<evidence type="ECO:0000313" key="2">
    <source>
        <dbReference type="Proteomes" id="UP000319557"/>
    </source>
</evidence>
<name>A0A517M880_9BACT</name>
<dbReference type="EMBL" id="CP036261">
    <property type="protein sequence ID" value="QDS91096.1"/>
    <property type="molecule type" value="Genomic_DNA"/>
</dbReference>
<organism evidence="1 2">
    <name type="scientific">Rosistilla ulvae</name>
    <dbReference type="NCBI Taxonomy" id="1930277"/>
    <lineage>
        <taxon>Bacteria</taxon>
        <taxon>Pseudomonadati</taxon>
        <taxon>Planctomycetota</taxon>
        <taxon>Planctomycetia</taxon>
        <taxon>Pirellulales</taxon>
        <taxon>Pirellulaceae</taxon>
        <taxon>Rosistilla</taxon>
    </lineage>
</organism>
<evidence type="ECO:0000313" key="1">
    <source>
        <dbReference type="EMBL" id="QDS91096.1"/>
    </source>
</evidence>
<gene>
    <name evidence="1" type="ORF">EC9_53160</name>
</gene>
<proteinExistence type="predicted"/>
<dbReference type="RefSeq" id="WP_145348791.1">
    <property type="nucleotide sequence ID" value="NZ_CP036261.1"/>
</dbReference>
<reference evidence="1 2" key="1">
    <citation type="submission" date="2019-02" db="EMBL/GenBank/DDBJ databases">
        <title>Deep-cultivation of Planctomycetes and their phenomic and genomic characterization uncovers novel biology.</title>
        <authorList>
            <person name="Wiegand S."/>
            <person name="Jogler M."/>
            <person name="Boedeker C."/>
            <person name="Pinto D."/>
            <person name="Vollmers J."/>
            <person name="Rivas-Marin E."/>
            <person name="Kohn T."/>
            <person name="Peeters S.H."/>
            <person name="Heuer A."/>
            <person name="Rast P."/>
            <person name="Oberbeckmann S."/>
            <person name="Bunk B."/>
            <person name="Jeske O."/>
            <person name="Meyerdierks A."/>
            <person name="Storesund J.E."/>
            <person name="Kallscheuer N."/>
            <person name="Luecker S."/>
            <person name="Lage O.M."/>
            <person name="Pohl T."/>
            <person name="Merkel B.J."/>
            <person name="Hornburger P."/>
            <person name="Mueller R.-W."/>
            <person name="Bruemmer F."/>
            <person name="Labrenz M."/>
            <person name="Spormann A.M."/>
            <person name="Op den Camp H."/>
            <person name="Overmann J."/>
            <person name="Amann R."/>
            <person name="Jetten M.S.M."/>
            <person name="Mascher T."/>
            <person name="Medema M.H."/>
            <person name="Devos D.P."/>
            <person name="Kaster A.-K."/>
            <person name="Ovreas L."/>
            <person name="Rohde M."/>
            <person name="Galperin M.Y."/>
            <person name="Jogler C."/>
        </authorList>
    </citation>
    <scope>NUCLEOTIDE SEQUENCE [LARGE SCALE GENOMIC DNA]</scope>
    <source>
        <strain evidence="1 2">EC9</strain>
    </source>
</reference>
<sequence length="82" mass="9145">MTQLMLFDAPVPTNVPVASVASRSNVESRYTAQASYAANTSRDEPQRMGNLAHLVLARYDMVHRRREAQRRAAMARVQAQSA</sequence>
<dbReference type="KEGG" id="ruv:EC9_53160"/>
<keyword evidence="2" id="KW-1185">Reference proteome</keyword>
<protein>
    <submittedName>
        <fullName evidence="1">Uncharacterized protein</fullName>
    </submittedName>
</protein>
<dbReference type="AlphaFoldDB" id="A0A517M880"/>
<accession>A0A517M880</accession>